<protein>
    <recommendedName>
        <fullName evidence="4">Lipoprotein</fullName>
    </recommendedName>
</protein>
<evidence type="ECO:0000313" key="2">
    <source>
        <dbReference type="EMBL" id="GBR74840.1"/>
    </source>
</evidence>
<reference evidence="2 3" key="1">
    <citation type="journal article" date="2019" name="ISME J.">
        <title>Genome analyses of uncultured TG2/ZB3 bacteria in 'Margulisbacteria' specifically attached to ectosymbiotic spirochetes of protists in the termite gut.</title>
        <authorList>
            <person name="Utami Y.D."/>
            <person name="Kuwahara H."/>
            <person name="Igai K."/>
            <person name="Murakami T."/>
            <person name="Sugaya K."/>
            <person name="Morikawa T."/>
            <person name="Nagura Y."/>
            <person name="Yuki M."/>
            <person name="Deevong P."/>
            <person name="Inoue T."/>
            <person name="Kihara K."/>
            <person name="Lo N."/>
            <person name="Yamada A."/>
            <person name="Ohkuma M."/>
            <person name="Hongoh Y."/>
        </authorList>
    </citation>
    <scope>NUCLEOTIDE SEQUENCE [LARGE SCALE GENOMIC DNA]</scope>
    <source>
        <strain evidence="2">NkOx7-01</strain>
    </source>
</reference>
<dbReference type="AlphaFoldDB" id="A0A388TD54"/>
<feature type="signal peptide" evidence="1">
    <location>
        <begin position="1"/>
        <end position="22"/>
    </location>
</feature>
<dbReference type="EMBL" id="BGZN01000094">
    <property type="protein sequence ID" value="GBR74840.1"/>
    <property type="molecule type" value="Genomic_DNA"/>
</dbReference>
<keyword evidence="1" id="KW-0732">Signal</keyword>
<comment type="caution">
    <text evidence="2">The sequence shown here is derived from an EMBL/GenBank/DDBJ whole genome shotgun (WGS) entry which is preliminary data.</text>
</comment>
<gene>
    <name evidence="2" type="ORF">NO1_1947</name>
</gene>
<evidence type="ECO:0008006" key="4">
    <source>
        <dbReference type="Google" id="ProtNLM"/>
    </source>
</evidence>
<sequence>MSKKILATGLFLIMCLITGCTSTTNLEALKKIKNIGIPLKTVTLRPHKLVLESGSNFIYNLDPKFGLENKMLSVEKEFLDRETAKIENQLSILNMGIKKITNNSTNTKHNDEHVYYSNDSISIDFTDKENIKKLCAINNVDALGCINIEFHKVLYDEPFVGSFIKMRAKAIVKLFANSGEEIFFREITGESAAKLAQDFKLTVSIPLIETGGLAFKQDVDFRNDTEIEEYLLNSFNLRNNYAVLYEDALTKLRLKIQDELNTVSAALL</sequence>
<evidence type="ECO:0000256" key="1">
    <source>
        <dbReference type="SAM" id="SignalP"/>
    </source>
</evidence>
<name>A0A388TD54_TERA1</name>
<organism evidence="2 3">
    <name type="scientific">Termititenax aidoneus</name>
    <dbReference type="NCBI Taxonomy" id="2218524"/>
    <lineage>
        <taxon>Bacteria</taxon>
        <taxon>Bacillati</taxon>
        <taxon>Candidatus Margulisiibacteriota</taxon>
        <taxon>Candidatus Termititenacia</taxon>
        <taxon>Candidatus Termititenacales</taxon>
        <taxon>Candidatus Termititenacaceae</taxon>
        <taxon>Candidatus Termititenax</taxon>
    </lineage>
</organism>
<evidence type="ECO:0000313" key="3">
    <source>
        <dbReference type="Proteomes" id="UP000269352"/>
    </source>
</evidence>
<keyword evidence="3" id="KW-1185">Reference proteome</keyword>
<accession>A0A388TD54</accession>
<dbReference type="PROSITE" id="PS51257">
    <property type="entry name" value="PROKAR_LIPOPROTEIN"/>
    <property type="match status" value="1"/>
</dbReference>
<proteinExistence type="predicted"/>
<feature type="chain" id="PRO_5017311625" description="Lipoprotein" evidence="1">
    <location>
        <begin position="23"/>
        <end position="268"/>
    </location>
</feature>
<dbReference type="Proteomes" id="UP000269352">
    <property type="component" value="Unassembled WGS sequence"/>
</dbReference>